<dbReference type="Gene3D" id="3.40.190.10">
    <property type="entry name" value="Periplasmic binding protein-like II"/>
    <property type="match status" value="2"/>
</dbReference>
<keyword evidence="3 4" id="KW-0732">Signal</keyword>
<reference evidence="6 7" key="1">
    <citation type="journal article" date="2013" name="Stand. Genomic Sci.">
        <title>Genomic Encyclopedia of Type Strains, Phase I: The one thousand microbial genomes (KMG-I) project.</title>
        <authorList>
            <person name="Kyrpides N.C."/>
            <person name="Woyke T."/>
            <person name="Eisen J.A."/>
            <person name="Garrity G."/>
            <person name="Lilburn T.G."/>
            <person name="Beck B.J."/>
            <person name="Whitman W.B."/>
            <person name="Hugenholtz P."/>
            <person name="Klenk H.P."/>
        </authorList>
    </citation>
    <scope>NUCLEOTIDE SEQUENCE [LARGE SCALE GENOMIC DNA]</scope>
    <source>
        <strain evidence="6 7">DSM 45044</strain>
    </source>
</reference>
<dbReference type="PANTHER" id="PTHR30085:SF6">
    <property type="entry name" value="ABC TRANSPORTER GLUTAMINE-BINDING PROTEIN GLNH"/>
    <property type="match status" value="1"/>
</dbReference>
<evidence type="ECO:0000256" key="2">
    <source>
        <dbReference type="ARBA" id="ARBA00022448"/>
    </source>
</evidence>
<dbReference type="AlphaFoldDB" id="A0A562UQI5"/>
<evidence type="ECO:0000256" key="3">
    <source>
        <dbReference type="ARBA" id="ARBA00022729"/>
    </source>
</evidence>
<feature type="chain" id="PRO_5022164652" evidence="4">
    <location>
        <begin position="26"/>
        <end position="300"/>
    </location>
</feature>
<comment type="similarity">
    <text evidence="1">Belongs to the bacterial solute-binding protein 3 family.</text>
</comment>
<dbReference type="InterPro" id="IPR051455">
    <property type="entry name" value="Bact_solute-bind_prot3"/>
</dbReference>
<dbReference type="EMBL" id="VLLL01000009">
    <property type="protein sequence ID" value="TWJ07868.1"/>
    <property type="molecule type" value="Genomic_DNA"/>
</dbReference>
<evidence type="ECO:0000256" key="4">
    <source>
        <dbReference type="SAM" id="SignalP"/>
    </source>
</evidence>
<dbReference type="RefSeq" id="WP_147143131.1">
    <property type="nucleotide sequence ID" value="NZ_BAABIJ010000005.1"/>
</dbReference>
<name>A0A562UQI5_9ACTN</name>
<keyword evidence="2" id="KW-0813">Transport</keyword>
<comment type="caution">
    <text evidence="6">The sequence shown here is derived from an EMBL/GenBank/DDBJ whole genome shotgun (WGS) entry which is preliminary data.</text>
</comment>
<evidence type="ECO:0000313" key="6">
    <source>
        <dbReference type="EMBL" id="TWJ07868.1"/>
    </source>
</evidence>
<dbReference type="Proteomes" id="UP000321617">
    <property type="component" value="Unassembled WGS sequence"/>
</dbReference>
<feature type="domain" description="Solute-binding protein family 3/N-terminal" evidence="5">
    <location>
        <begin position="60"/>
        <end position="286"/>
    </location>
</feature>
<dbReference type="Pfam" id="PF00497">
    <property type="entry name" value="SBP_bac_3"/>
    <property type="match status" value="1"/>
</dbReference>
<sequence>MLLRRKLASLASFAAVMLVASACQAASSVDPTDVPSDYVMEMADEADMPEEILEIRERGRLVIGARFDQPLTGMRDDATGRIEGFDAEIGRILAQRIFGYVAEGENLDFIETVAGNRETYLQEGVADMVVATYTITDERKELVDFAGPYYEAGQSIMTLRGEEISDVDDLAGRRVCAATGSTSAATIEQLAPQADLSPMRDYSSCVEALRSGTVDAVSTDNVILYGFSKQWPEEFSVSENLFTSEPYGIGLPHGSPELREFVNATLEEAYSNGDWNRAFSRTLETAGAPAPEEHPKIVRY</sequence>
<dbReference type="GO" id="GO:0030288">
    <property type="term" value="C:outer membrane-bounded periplasmic space"/>
    <property type="evidence" value="ECO:0007669"/>
    <property type="project" value="TreeGrafter"/>
</dbReference>
<dbReference type="GO" id="GO:0005576">
    <property type="term" value="C:extracellular region"/>
    <property type="evidence" value="ECO:0007669"/>
    <property type="project" value="TreeGrafter"/>
</dbReference>
<gene>
    <name evidence="6" type="ORF">LX16_4649</name>
</gene>
<dbReference type="SMART" id="SM00062">
    <property type="entry name" value="PBPb"/>
    <property type="match status" value="1"/>
</dbReference>
<dbReference type="GO" id="GO:0006865">
    <property type="term" value="P:amino acid transport"/>
    <property type="evidence" value="ECO:0007669"/>
    <property type="project" value="TreeGrafter"/>
</dbReference>
<accession>A0A562UQI5</accession>
<keyword evidence="7" id="KW-1185">Reference proteome</keyword>
<dbReference type="PANTHER" id="PTHR30085">
    <property type="entry name" value="AMINO ACID ABC TRANSPORTER PERMEASE"/>
    <property type="match status" value="1"/>
</dbReference>
<dbReference type="InterPro" id="IPR001638">
    <property type="entry name" value="Solute-binding_3/MltF_N"/>
</dbReference>
<dbReference type="CDD" id="cd13690">
    <property type="entry name" value="PBP2_GluB"/>
    <property type="match status" value="1"/>
</dbReference>
<evidence type="ECO:0000313" key="7">
    <source>
        <dbReference type="Proteomes" id="UP000321617"/>
    </source>
</evidence>
<proteinExistence type="inferred from homology"/>
<dbReference type="OrthoDB" id="9807888at2"/>
<dbReference type="SUPFAM" id="SSF53850">
    <property type="entry name" value="Periplasmic binding protein-like II"/>
    <property type="match status" value="1"/>
</dbReference>
<evidence type="ECO:0000259" key="5">
    <source>
        <dbReference type="SMART" id="SM00062"/>
    </source>
</evidence>
<dbReference type="PROSITE" id="PS51257">
    <property type="entry name" value="PROKAR_LIPOPROTEIN"/>
    <property type="match status" value="1"/>
</dbReference>
<organism evidence="6 7">
    <name type="scientific">Stackebrandtia albiflava</name>
    <dbReference type="NCBI Taxonomy" id="406432"/>
    <lineage>
        <taxon>Bacteria</taxon>
        <taxon>Bacillati</taxon>
        <taxon>Actinomycetota</taxon>
        <taxon>Actinomycetes</taxon>
        <taxon>Glycomycetales</taxon>
        <taxon>Glycomycetaceae</taxon>
        <taxon>Stackebrandtia</taxon>
    </lineage>
</organism>
<evidence type="ECO:0000256" key="1">
    <source>
        <dbReference type="ARBA" id="ARBA00010333"/>
    </source>
</evidence>
<protein>
    <submittedName>
        <fullName evidence="6">Glutamate transport system substrate-binding protein</fullName>
    </submittedName>
</protein>
<feature type="signal peptide" evidence="4">
    <location>
        <begin position="1"/>
        <end position="25"/>
    </location>
</feature>